<proteinExistence type="inferred from homology"/>
<keyword evidence="3" id="KW-1134">Transmembrane beta strand</keyword>
<dbReference type="Gene3D" id="2.40.160.60">
    <property type="entry name" value="Outer membrane protein transport protein (OMPP1/FadL/TodX)"/>
    <property type="match status" value="1"/>
</dbReference>
<dbReference type="InterPro" id="IPR005017">
    <property type="entry name" value="OMPP1/FadL/TodX"/>
</dbReference>
<evidence type="ECO:0000256" key="1">
    <source>
        <dbReference type="ARBA" id="ARBA00004571"/>
    </source>
</evidence>
<dbReference type="GO" id="GO:0009279">
    <property type="term" value="C:cell outer membrane"/>
    <property type="evidence" value="ECO:0007669"/>
    <property type="project" value="UniProtKB-SubCell"/>
</dbReference>
<evidence type="ECO:0000256" key="5">
    <source>
        <dbReference type="ARBA" id="ARBA00022729"/>
    </source>
</evidence>
<sequence length="444" mass="47085">MAALPVAAQSMALPAADPVGISRSGAQVAYGYSLEAAALNPALLASLKEKGGFYLAAGLEMSSTQQSLESEQTSVRNSYFSYDRNRTLGAFGLAARLSPKLTLGLKLDEPYLRHGRLLDKAPSRYLGDGIDLSARRLEGQSAWAFSPNLSVGLGLGVARLSYDSSNVMRLNVPNDPSLPASGANAVNGLVEQRVGQSGDKVVPSYSLGVRWAINPRWTLGFAHQSGLKGDLDLKAEYRAVPLGYYANDGLSTAPLGAAARATILLAGSTPTAGSATLELPSQTTFGVRHRLTPMMTWEADLKWTSAGLRVPGFATVATPSGTVSAPAELPRGKSHLGLGLSAEVELGKFWTLRGGLALDQRSVEEASAEPLLGGTRTAAFSFGAGYKVWGGEISLGYQYRQSEDQDTRRLTGDWSARGFDPTPVNRVRMEGMGHLMALGFKKTF</sequence>
<dbReference type="SUPFAM" id="SSF56935">
    <property type="entry name" value="Porins"/>
    <property type="match status" value="1"/>
</dbReference>
<evidence type="ECO:0000256" key="3">
    <source>
        <dbReference type="ARBA" id="ARBA00022452"/>
    </source>
</evidence>
<evidence type="ECO:0000256" key="2">
    <source>
        <dbReference type="ARBA" id="ARBA00008163"/>
    </source>
</evidence>
<dbReference type="EMBL" id="JADKCH010000012">
    <property type="protein sequence ID" value="MBK8573132.1"/>
    <property type="molecule type" value="Genomic_DNA"/>
</dbReference>
<dbReference type="Pfam" id="PF03349">
    <property type="entry name" value="Toluene_X"/>
    <property type="match status" value="1"/>
</dbReference>
<comment type="similarity">
    <text evidence="2">Belongs to the OmpP1/FadL family.</text>
</comment>
<evidence type="ECO:0000256" key="7">
    <source>
        <dbReference type="ARBA" id="ARBA00023237"/>
    </source>
</evidence>
<keyword evidence="4" id="KW-0812">Transmembrane</keyword>
<accession>A0A936F2V8</accession>
<gene>
    <name evidence="8" type="ORF">IPN91_10905</name>
</gene>
<dbReference type="PANTHER" id="PTHR35093">
    <property type="entry name" value="OUTER MEMBRANE PROTEIN NMB0088-RELATED"/>
    <property type="match status" value="1"/>
</dbReference>
<keyword evidence="6" id="KW-0472">Membrane</keyword>
<dbReference type="GO" id="GO:0015483">
    <property type="term" value="F:long-chain fatty acid transporting porin activity"/>
    <property type="evidence" value="ECO:0007669"/>
    <property type="project" value="TreeGrafter"/>
</dbReference>
<evidence type="ECO:0000313" key="8">
    <source>
        <dbReference type="EMBL" id="MBK8573132.1"/>
    </source>
</evidence>
<protein>
    <submittedName>
        <fullName evidence="8">Outer membrane protein transport protein</fullName>
    </submittedName>
</protein>
<dbReference type="AlphaFoldDB" id="A0A936F2V8"/>
<comment type="caution">
    <text evidence="8">The sequence shown here is derived from an EMBL/GenBank/DDBJ whole genome shotgun (WGS) entry which is preliminary data.</text>
</comment>
<evidence type="ECO:0000313" key="9">
    <source>
        <dbReference type="Proteomes" id="UP000709959"/>
    </source>
</evidence>
<organism evidence="8 9">
    <name type="scientific">Candidatus Geothrix odensensis</name>
    <dbReference type="NCBI Taxonomy" id="2954440"/>
    <lineage>
        <taxon>Bacteria</taxon>
        <taxon>Pseudomonadati</taxon>
        <taxon>Acidobacteriota</taxon>
        <taxon>Holophagae</taxon>
        <taxon>Holophagales</taxon>
        <taxon>Holophagaceae</taxon>
        <taxon>Geothrix</taxon>
    </lineage>
</organism>
<evidence type="ECO:0000256" key="4">
    <source>
        <dbReference type="ARBA" id="ARBA00022692"/>
    </source>
</evidence>
<dbReference type="PANTHER" id="PTHR35093:SF8">
    <property type="entry name" value="OUTER MEMBRANE PROTEIN NMB0088-RELATED"/>
    <property type="match status" value="1"/>
</dbReference>
<dbReference type="Proteomes" id="UP000709959">
    <property type="component" value="Unassembled WGS sequence"/>
</dbReference>
<evidence type="ECO:0000256" key="6">
    <source>
        <dbReference type="ARBA" id="ARBA00023136"/>
    </source>
</evidence>
<keyword evidence="7" id="KW-0998">Cell outer membrane</keyword>
<reference evidence="8 9" key="1">
    <citation type="submission" date="2020-10" db="EMBL/GenBank/DDBJ databases">
        <title>Connecting structure to function with the recovery of over 1000 high-quality activated sludge metagenome-assembled genomes encoding full-length rRNA genes using long-read sequencing.</title>
        <authorList>
            <person name="Singleton C.M."/>
            <person name="Petriglieri F."/>
            <person name="Kristensen J.M."/>
            <person name="Kirkegaard R.H."/>
            <person name="Michaelsen T.Y."/>
            <person name="Andersen M.H."/>
            <person name="Karst S.M."/>
            <person name="Dueholm M.S."/>
            <person name="Nielsen P.H."/>
            <person name="Albertsen M."/>
        </authorList>
    </citation>
    <scope>NUCLEOTIDE SEQUENCE [LARGE SCALE GENOMIC DNA]</scope>
    <source>
        <strain evidence="8">OdNE_18-Q3-R46-58_MAXAC.008</strain>
    </source>
</reference>
<keyword evidence="5" id="KW-0732">Signal</keyword>
<name>A0A936F2V8_9BACT</name>
<comment type="subcellular location">
    <subcellularLocation>
        <location evidence="1">Cell outer membrane</location>
        <topology evidence="1">Multi-pass membrane protein</topology>
    </subcellularLocation>
</comment>